<proteinExistence type="predicted"/>
<organism evidence="2 3">
    <name type="scientific">Actinidia rufa</name>
    <dbReference type="NCBI Taxonomy" id="165716"/>
    <lineage>
        <taxon>Eukaryota</taxon>
        <taxon>Viridiplantae</taxon>
        <taxon>Streptophyta</taxon>
        <taxon>Embryophyta</taxon>
        <taxon>Tracheophyta</taxon>
        <taxon>Spermatophyta</taxon>
        <taxon>Magnoliopsida</taxon>
        <taxon>eudicotyledons</taxon>
        <taxon>Gunneridae</taxon>
        <taxon>Pentapetalae</taxon>
        <taxon>asterids</taxon>
        <taxon>Ericales</taxon>
        <taxon>Actinidiaceae</taxon>
        <taxon>Actinidia</taxon>
    </lineage>
</organism>
<dbReference type="Proteomes" id="UP000585474">
    <property type="component" value="Unassembled WGS sequence"/>
</dbReference>
<accession>A0A7J0GBZ6</accession>
<evidence type="ECO:0000256" key="1">
    <source>
        <dbReference type="SAM" id="MobiDB-lite"/>
    </source>
</evidence>
<dbReference type="EMBL" id="BJWL01000020">
    <property type="protein sequence ID" value="GFZ08218.1"/>
    <property type="molecule type" value="Genomic_DNA"/>
</dbReference>
<feature type="compositionally biased region" description="Basic and acidic residues" evidence="1">
    <location>
        <begin position="123"/>
        <end position="138"/>
    </location>
</feature>
<feature type="region of interest" description="Disordered" evidence="1">
    <location>
        <begin position="118"/>
        <end position="146"/>
    </location>
</feature>
<evidence type="ECO:0000313" key="3">
    <source>
        <dbReference type="Proteomes" id="UP000585474"/>
    </source>
</evidence>
<evidence type="ECO:0000313" key="2">
    <source>
        <dbReference type="EMBL" id="GFZ08218.1"/>
    </source>
</evidence>
<comment type="caution">
    <text evidence="2">The sequence shown here is derived from an EMBL/GenBank/DDBJ whole genome shotgun (WGS) entry which is preliminary data.</text>
</comment>
<dbReference type="AlphaFoldDB" id="A0A7J0GBZ6"/>
<name>A0A7J0GBZ6_9ERIC</name>
<gene>
    <name evidence="2" type="ORF">Acr_20g0000260</name>
</gene>
<protein>
    <submittedName>
        <fullName evidence="2">Uncharacterized protein</fullName>
    </submittedName>
</protein>
<sequence length="146" mass="15463">MLGGCSCFHQVTPQDSQTAMPSGKDSPSFDGGTKKIHYKGWNRFQDKQGNKSIYLVHGVEMGGATVVQSVGVVLVGPNGGHGGMAALCYHAPMRSLRSTTHCTTTSSLERRGVVPSVAAAEPSIRDPKPGEALKHVANEEEEEENG</sequence>
<keyword evidence="3" id="KW-1185">Reference proteome</keyword>
<reference evidence="2 3" key="1">
    <citation type="submission" date="2019-07" db="EMBL/GenBank/DDBJ databases">
        <title>De Novo Assembly of kiwifruit Actinidia rufa.</title>
        <authorList>
            <person name="Sugita-Konishi S."/>
            <person name="Sato K."/>
            <person name="Mori E."/>
            <person name="Abe Y."/>
            <person name="Kisaki G."/>
            <person name="Hamano K."/>
            <person name="Suezawa K."/>
            <person name="Otani M."/>
            <person name="Fukuda T."/>
            <person name="Manabe T."/>
            <person name="Gomi K."/>
            <person name="Tabuchi M."/>
            <person name="Akimitsu K."/>
            <person name="Kataoka I."/>
        </authorList>
    </citation>
    <scope>NUCLEOTIDE SEQUENCE [LARGE SCALE GENOMIC DNA]</scope>
    <source>
        <strain evidence="3">cv. Fuchu</strain>
    </source>
</reference>